<gene>
    <name evidence="1" type="ORF">IQ249_09765</name>
</gene>
<organism evidence="1 2">
    <name type="scientific">Lusitaniella coriacea LEGE 07157</name>
    <dbReference type="NCBI Taxonomy" id="945747"/>
    <lineage>
        <taxon>Bacteria</taxon>
        <taxon>Bacillati</taxon>
        <taxon>Cyanobacteriota</taxon>
        <taxon>Cyanophyceae</taxon>
        <taxon>Spirulinales</taxon>
        <taxon>Lusitaniellaceae</taxon>
        <taxon>Lusitaniella</taxon>
    </lineage>
</organism>
<sequence length="153" mass="17581">MISKDISKIRKKINPLLGKQAWNVSLGHGSFITLEFGRPCLPAESSAKIHGEWHLWVYCCAWRLEKENRVIAASEDPRSKLEEAVKNLEGLVIQSINLLNPALDTVFIFEQQIVLRLFSIHSQDYEHWMLFTPDENVLTIGPGTDWSYESRTE</sequence>
<dbReference type="RefSeq" id="WP_194029277.1">
    <property type="nucleotide sequence ID" value="NZ_JADEWZ010000012.1"/>
</dbReference>
<reference evidence="1" key="1">
    <citation type="submission" date="2020-10" db="EMBL/GenBank/DDBJ databases">
        <authorList>
            <person name="Castelo-Branco R."/>
            <person name="Eusebio N."/>
            <person name="Adriana R."/>
            <person name="Vieira A."/>
            <person name="Brugerolle De Fraissinette N."/>
            <person name="Rezende De Castro R."/>
            <person name="Schneider M.P."/>
            <person name="Vasconcelos V."/>
            <person name="Leao P.N."/>
        </authorList>
    </citation>
    <scope>NUCLEOTIDE SEQUENCE</scope>
    <source>
        <strain evidence="1">LEGE 07157</strain>
    </source>
</reference>
<evidence type="ECO:0000313" key="2">
    <source>
        <dbReference type="Proteomes" id="UP000654482"/>
    </source>
</evidence>
<dbReference type="EMBL" id="JADEWZ010000012">
    <property type="protein sequence ID" value="MBE9116181.1"/>
    <property type="molecule type" value="Genomic_DNA"/>
</dbReference>
<comment type="caution">
    <text evidence="1">The sequence shown here is derived from an EMBL/GenBank/DDBJ whole genome shotgun (WGS) entry which is preliminary data.</text>
</comment>
<accession>A0A8J7DW23</accession>
<keyword evidence="2" id="KW-1185">Reference proteome</keyword>
<dbReference type="Proteomes" id="UP000654482">
    <property type="component" value="Unassembled WGS sequence"/>
</dbReference>
<evidence type="ECO:0000313" key="1">
    <source>
        <dbReference type="EMBL" id="MBE9116181.1"/>
    </source>
</evidence>
<dbReference type="AlphaFoldDB" id="A0A8J7DW23"/>
<name>A0A8J7DW23_9CYAN</name>
<protein>
    <submittedName>
        <fullName evidence="1">Uncharacterized protein</fullName>
    </submittedName>
</protein>
<proteinExistence type="predicted"/>